<reference evidence="10 11" key="1">
    <citation type="submission" date="2019-03" db="EMBL/GenBank/DDBJ databases">
        <title>Subsurface microbial communities from deep shales in Ohio and West Virginia, USA.</title>
        <authorList>
            <person name="Wrighton K."/>
        </authorList>
    </citation>
    <scope>NUCLEOTIDE SEQUENCE [LARGE SCALE GENOMIC DNA]</scope>
    <source>
        <strain evidence="10 11">MSL 6dP</strain>
    </source>
</reference>
<organism evidence="10 11">
    <name type="scientific">Orenia marismortui</name>
    <dbReference type="NCBI Taxonomy" id="46469"/>
    <lineage>
        <taxon>Bacteria</taxon>
        <taxon>Bacillati</taxon>
        <taxon>Bacillota</taxon>
        <taxon>Clostridia</taxon>
        <taxon>Halanaerobiales</taxon>
        <taxon>Halobacteroidaceae</taxon>
        <taxon>Orenia</taxon>
    </lineage>
</organism>
<evidence type="ECO:0000259" key="8">
    <source>
        <dbReference type="Pfam" id="PF02687"/>
    </source>
</evidence>
<dbReference type="EMBL" id="SOEG01000003">
    <property type="protein sequence ID" value="TDX53160.1"/>
    <property type="molecule type" value="Genomic_DNA"/>
</dbReference>
<comment type="caution">
    <text evidence="10">The sequence shown here is derived from an EMBL/GenBank/DDBJ whole genome shotgun (WGS) entry which is preliminary data.</text>
</comment>
<proteinExistence type="inferred from homology"/>
<comment type="similarity">
    <text evidence="6">Belongs to the ABC-4 integral membrane protein family.</text>
</comment>
<evidence type="ECO:0000256" key="7">
    <source>
        <dbReference type="SAM" id="Phobius"/>
    </source>
</evidence>
<feature type="transmembrane region" description="Helical" evidence="7">
    <location>
        <begin position="361"/>
        <end position="381"/>
    </location>
</feature>
<dbReference type="RefSeq" id="WP_134114744.1">
    <property type="nucleotide sequence ID" value="NZ_SOEG01000003.1"/>
</dbReference>
<evidence type="ECO:0000313" key="10">
    <source>
        <dbReference type="EMBL" id="TDX53160.1"/>
    </source>
</evidence>
<feature type="domain" description="MacB-like periplasmic core" evidence="9">
    <location>
        <begin position="20"/>
        <end position="240"/>
    </location>
</feature>
<keyword evidence="2" id="KW-1003">Cell membrane</keyword>
<keyword evidence="11" id="KW-1185">Reference proteome</keyword>
<sequence length="398" mass="42985">MILETFIIAVRSLNSNKLRTLLSMLGIIIGVGAVIAIVSIGTGSQQQITANISDLGSNVININQGWGRRLSSSSSDFTLEMAEYIEKTSPAVKMVMPNLEASGLLISGENDLRATIVGTEAYYQKLNKYYPSRGKFIDQSVIDNASDVIVLGSELVEELYANEDPLGQKIKFNYNGRTFVFTVIGVMEEKGRGIVGDLNDQAYIPMTTYLNKLANSNEVSGFIAQANSSEEATEAVEQIEYFMTKYLGDEDDFRIRSQDQILDTISSVTESMSLMLGGIAAISLVVGGIGIMNIMLVSVTERTSEIGIRKALGAKKKDILTQFLIESLCLSGIGGAIGVGIGYLAAYLISNIGDWPFVVNSSSVIIAFSFSLLIGIFFGIYPAMKAANLAPVDALNYE</sequence>
<feature type="transmembrane region" description="Helical" evidence="7">
    <location>
        <begin position="21"/>
        <end position="41"/>
    </location>
</feature>
<dbReference type="AlphaFoldDB" id="A0A4R8H350"/>
<evidence type="ECO:0000256" key="1">
    <source>
        <dbReference type="ARBA" id="ARBA00004651"/>
    </source>
</evidence>
<accession>A0A4R8H350</accession>
<dbReference type="PANTHER" id="PTHR30572">
    <property type="entry name" value="MEMBRANE COMPONENT OF TRANSPORTER-RELATED"/>
    <property type="match status" value="1"/>
</dbReference>
<dbReference type="GO" id="GO:0005886">
    <property type="term" value="C:plasma membrane"/>
    <property type="evidence" value="ECO:0007669"/>
    <property type="project" value="UniProtKB-SubCell"/>
</dbReference>
<comment type="subcellular location">
    <subcellularLocation>
        <location evidence="1">Cell membrane</location>
        <topology evidence="1">Multi-pass membrane protein</topology>
    </subcellularLocation>
</comment>
<dbReference type="InterPro" id="IPR025857">
    <property type="entry name" value="MacB_PCD"/>
</dbReference>
<name>A0A4R8H350_9FIRM</name>
<evidence type="ECO:0000256" key="5">
    <source>
        <dbReference type="ARBA" id="ARBA00023136"/>
    </source>
</evidence>
<gene>
    <name evidence="10" type="ORF">C7959_10312</name>
</gene>
<evidence type="ECO:0000313" key="11">
    <source>
        <dbReference type="Proteomes" id="UP000295832"/>
    </source>
</evidence>
<evidence type="ECO:0000256" key="6">
    <source>
        <dbReference type="ARBA" id="ARBA00038076"/>
    </source>
</evidence>
<protein>
    <submittedName>
        <fullName evidence="10">Putative ABC transport system permease protein</fullName>
    </submittedName>
</protein>
<keyword evidence="5 7" id="KW-0472">Membrane</keyword>
<feature type="domain" description="ABC3 transporter permease C-terminal" evidence="8">
    <location>
        <begin position="279"/>
        <end position="390"/>
    </location>
</feature>
<dbReference type="InterPro" id="IPR003838">
    <property type="entry name" value="ABC3_permease_C"/>
</dbReference>
<dbReference type="Pfam" id="PF02687">
    <property type="entry name" value="FtsX"/>
    <property type="match status" value="1"/>
</dbReference>
<evidence type="ECO:0000259" key="9">
    <source>
        <dbReference type="Pfam" id="PF12704"/>
    </source>
</evidence>
<keyword evidence="4 7" id="KW-1133">Transmembrane helix</keyword>
<dbReference type="PANTHER" id="PTHR30572:SF4">
    <property type="entry name" value="ABC TRANSPORTER PERMEASE YTRF"/>
    <property type="match status" value="1"/>
</dbReference>
<dbReference type="Pfam" id="PF12704">
    <property type="entry name" value="MacB_PCD"/>
    <property type="match status" value="1"/>
</dbReference>
<dbReference type="Proteomes" id="UP000295832">
    <property type="component" value="Unassembled WGS sequence"/>
</dbReference>
<keyword evidence="3 7" id="KW-0812">Transmembrane</keyword>
<dbReference type="InterPro" id="IPR050250">
    <property type="entry name" value="Macrolide_Exporter_MacB"/>
</dbReference>
<dbReference type="GO" id="GO:0022857">
    <property type="term" value="F:transmembrane transporter activity"/>
    <property type="evidence" value="ECO:0007669"/>
    <property type="project" value="TreeGrafter"/>
</dbReference>
<dbReference type="STRING" id="926561.GCA_000379025_01679"/>
<feature type="transmembrane region" description="Helical" evidence="7">
    <location>
        <begin position="320"/>
        <end position="349"/>
    </location>
</feature>
<evidence type="ECO:0000256" key="3">
    <source>
        <dbReference type="ARBA" id="ARBA00022692"/>
    </source>
</evidence>
<evidence type="ECO:0000256" key="4">
    <source>
        <dbReference type="ARBA" id="ARBA00022989"/>
    </source>
</evidence>
<evidence type="ECO:0000256" key="2">
    <source>
        <dbReference type="ARBA" id="ARBA00022475"/>
    </source>
</evidence>
<feature type="transmembrane region" description="Helical" evidence="7">
    <location>
        <begin position="274"/>
        <end position="299"/>
    </location>
</feature>